<evidence type="ECO:0000313" key="3">
    <source>
        <dbReference type="EMBL" id="GAA4470093.1"/>
    </source>
</evidence>
<protein>
    <submittedName>
        <fullName evidence="3">Uncharacterized protein</fullName>
    </submittedName>
</protein>
<gene>
    <name evidence="3" type="ORF">GCM10023156_63080</name>
</gene>
<dbReference type="EMBL" id="BAABGA010000107">
    <property type="protein sequence ID" value="GAA4470093.1"/>
    <property type="molecule type" value="Genomic_DNA"/>
</dbReference>
<feature type="transmembrane region" description="Helical" evidence="2">
    <location>
        <begin position="32"/>
        <end position="50"/>
    </location>
</feature>
<evidence type="ECO:0000256" key="2">
    <source>
        <dbReference type="SAM" id="Phobius"/>
    </source>
</evidence>
<keyword evidence="4" id="KW-1185">Reference proteome</keyword>
<keyword evidence="2" id="KW-0472">Membrane</keyword>
<feature type="region of interest" description="Disordered" evidence="1">
    <location>
        <begin position="1"/>
        <end position="24"/>
    </location>
</feature>
<reference evidence="4" key="1">
    <citation type="journal article" date="2019" name="Int. J. Syst. Evol. Microbiol.">
        <title>The Global Catalogue of Microorganisms (GCM) 10K type strain sequencing project: providing services to taxonomists for standard genome sequencing and annotation.</title>
        <authorList>
            <consortium name="The Broad Institute Genomics Platform"/>
            <consortium name="The Broad Institute Genome Sequencing Center for Infectious Disease"/>
            <person name="Wu L."/>
            <person name="Ma J."/>
        </authorList>
    </citation>
    <scope>NUCLEOTIDE SEQUENCE [LARGE SCALE GENOMIC DNA]</scope>
    <source>
        <strain evidence="4">JCM 17759</strain>
    </source>
</reference>
<dbReference type="RefSeq" id="WP_345327694.1">
    <property type="nucleotide sequence ID" value="NZ_BAABGA010000107.1"/>
</dbReference>
<dbReference type="Proteomes" id="UP001500840">
    <property type="component" value="Unassembled WGS sequence"/>
</dbReference>
<keyword evidence="2" id="KW-0812">Transmembrane</keyword>
<evidence type="ECO:0000256" key="1">
    <source>
        <dbReference type="SAM" id="MobiDB-lite"/>
    </source>
</evidence>
<feature type="compositionally biased region" description="Pro residues" evidence="1">
    <location>
        <begin position="1"/>
        <end position="14"/>
    </location>
</feature>
<accession>A0ABP8NS07</accession>
<evidence type="ECO:0000313" key="4">
    <source>
        <dbReference type="Proteomes" id="UP001500840"/>
    </source>
</evidence>
<proteinExistence type="predicted"/>
<organism evidence="3 4">
    <name type="scientific">Novipirellula rosea</name>
    <dbReference type="NCBI Taxonomy" id="1031540"/>
    <lineage>
        <taxon>Bacteria</taxon>
        <taxon>Pseudomonadati</taxon>
        <taxon>Planctomycetota</taxon>
        <taxon>Planctomycetia</taxon>
        <taxon>Pirellulales</taxon>
        <taxon>Pirellulaceae</taxon>
        <taxon>Novipirellula</taxon>
    </lineage>
</organism>
<keyword evidence="2" id="KW-1133">Transmembrane helix</keyword>
<sequence length="101" mass="11325">MTDPSSPPVQPYQTPPEVKESRRPMRYRTAKLAVLILILMGGGVFAYRMISMMRSDLNMNRGPVDPNWEPIGTRYPPPDDVLSAEEFASEMQESSAETPVP</sequence>
<name>A0ABP8NS07_9BACT</name>
<comment type="caution">
    <text evidence="3">The sequence shown here is derived from an EMBL/GenBank/DDBJ whole genome shotgun (WGS) entry which is preliminary data.</text>
</comment>